<keyword evidence="4" id="KW-1185">Reference proteome</keyword>
<dbReference type="InterPro" id="IPR041436">
    <property type="entry name" value="RNAse_A_bac"/>
</dbReference>
<gene>
    <name evidence="3" type="ORF">JFN87_27340</name>
</gene>
<reference evidence="3" key="1">
    <citation type="submission" date="2021-03" db="EMBL/GenBank/DDBJ databases">
        <title>Whole genome sequence of Streptomyces bomunensis MMS17-BM035.</title>
        <authorList>
            <person name="Lee J.H."/>
        </authorList>
    </citation>
    <scope>NUCLEOTIDE SEQUENCE</scope>
    <source>
        <strain evidence="3">MMS17-BM035</strain>
    </source>
</reference>
<proteinExistence type="predicted"/>
<dbReference type="CDD" id="cd20684">
    <property type="entry name" value="CdiA-CT_Yk_RNaseA-like"/>
    <property type="match status" value="1"/>
</dbReference>
<evidence type="ECO:0000259" key="2">
    <source>
        <dbReference type="Pfam" id="PF18431"/>
    </source>
</evidence>
<sequence>MTTPAGGTVDVTPSQLYGVSGQIASRQDPMNAAVRSLLDSLGSHPDCGGYGTAAQHFASVYKQVAEAFVETWGKTIVSIGGAAVGFTATANHYVTADAASNPTGSPHASPHALPTVIDKAPHFGPVTDLRWNDVDGAQSLLQILHEGAAGIGYTVEQLALDALTRADSLAAILPLPDYQGLSALAEAWSLPAITVGLADSTLTGLLETITDQSDSEWYGAMREFCSAIWGTAAWGRGSAVMPLDPRTGKAPVWADGTAGRVWRHDTAGGSSSHPILSVLTDTCAGINSALFAFAHSAKTVRDKARTIFEQAIDDAMPDLHTGSKLQDLRNAGESLLGIGSNIASGGAVIDVDGDAIDAAVSEYEEAVRSQAADLKKLLPPLKEASLSAPTYAAEEARAESFGARALTDFKKEHSYHVPDDDPANHHYPIDLASEEGLDGAHTLDKHVGKTEGQLAQRLRDQGSHKPTPTWPMGSPKISASSSFATLEEAQKLTQGNIDQNSAVIKQWIDEHQSGSQNAENTKAVVDVVPGGEITGYSITKQSFRNHGMNAQETPTHEVSTVLRWDPDMDPPFVVLTSMPQ</sequence>
<dbReference type="AlphaFoldDB" id="A0A940MH68"/>
<protein>
    <recommendedName>
        <fullName evidence="2">Bacterial CdiA-CT RNAse A domain-containing protein</fullName>
    </recommendedName>
</protein>
<name>A0A940MH68_9ACTN</name>
<evidence type="ECO:0000313" key="3">
    <source>
        <dbReference type="EMBL" id="MBP0461149.1"/>
    </source>
</evidence>
<evidence type="ECO:0000256" key="1">
    <source>
        <dbReference type="SAM" id="MobiDB-lite"/>
    </source>
</evidence>
<feature type="region of interest" description="Disordered" evidence="1">
    <location>
        <begin position="458"/>
        <end position="482"/>
    </location>
</feature>
<organism evidence="3 4">
    <name type="scientific">Streptomyces montanisoli</name>
    <dbReference type="NCBI Taxonomy" id="2798581"/>
    <lineage>
        <taxon>Bacteria</taxon>
        <taxon>Bacillati</taxon>
        <taxon>Actinomycetota</taxon>
        <taxon>Actinomycetes</taxon>
        <taxon>Kitasatosporales</taxon>
        <taxon>Streptomycetaceae</taxon>
        <taxon>Streptomyces</taxon>
    </lineage>
</organism>
<feature type="domain" description="Bacterial CdiA-CT RNAse A" evidence="2">
    <location>
        <begin position="440"/>
        <end position="579"/>
    </location>
</feature>
<dbReference type="RefSeq" id="WP_209344165.1">
    <property type="nucleotide sequence ID" value="NZ_JAGIQL010000162.1"/>
</dbReference>
<evidence type="ECO:0000313" key="4">
    <source>
        <dbReference type="Proteomes" id="UP000670475"/>
    </source>
</evidence>
<accession>A0A940MH68</accession>
<dbReference type="EMBL" id="JAGIQL010000162">
    <property type="protein sequence ID" value="MBP0461149.1"/>
    <property type="molecule type" value="Genomic_DNA"/>
</dbReference>
<dbReference type="Pfam" id="PF18431">
    <property type="entry name" value="RNAse_A_bac"/>
    <property type="match status" value="1"/>
</dbReference>
<comment type="caution">
    <text evidence="3">The sequence shown here is derived from an EMBL/GenBank/DDBJ whole genome shotgun (WGS) entry which is preliminary data.</text>
</comment>
<dbReference type="Proteomes" id="UP000670475">
    <property type="component" value="Unassembled WGS sequence"/>
</dbReference>